<keyword evidence="3" id="KW-1185">Reference proteome</keyword>
<feature type="transmembrane region" description="Helical" evidence="1">
    <location>
        <begin position="528"/>
        <end position="550"/>
    </location>
</feature>
<sequence>MRRPTLIARFSHSSRQSAALLGWIAAELRQIAAVARAPQWWASFGVALALWALAYQVAPTIRLDVGGDRETRRRGFDSPFLINFNDSEPADLPDRPWYAADSLPYRWTRTISSVVFPGAGGDHWLLRVTAASGRPDGSAVRSVWRTANGSSITLDIAAQRRMYAILARTDPAGDLRVTFETPRLIAPSDPRILGLPVFRIVATPAQPAPYRPAWVMSGWLALSLAGMYALTRRTCAPSHHATRASAGIVATVALLAAWMIAVRRTDATVLAPTVAVWIWVAYALVPFVEAALRATQPTADAVTAAGLTAVAWFVRVAGMLHPYAQTSDLGLHVNNLADVARGTIFFTEGLPCRAGAGPQPYLPGGYLALLPVVLLTGADRAALTLLVQAGTALLESLTVAVLWLLLRRTDTGRTASLYAAAIYALAPPILRSYSVGEMANLLAQALVAPLILWMTLALRDHSWKATLSGAALILLILLSHGGVALSAGAALAVWFLFSLVQPDGGTSAEGAQSAANTPRISQIRRMSAWRLAIAIGAAGIVAFTLFYSAFGYVAEERRIAQEALAAQGIICPPGDPLLDKLNRWVIGFVFSPGAPLPSLALAVGVTGALLAGQPRSGALRLTLAACWLGALASLGTLLFSDQPVRWTIFIYPALCIGAGVALAQWQRHGRAGATLALTVMLFLIWYGAADWVRQVSEYLR</sequence>
<dbReference type="HOGENOM" id="CLU_427459_0_0_0"/>
<feature type="transmembrane region" description="Helical" evidence="1">
    <location>
        <begin position="671"/>
        <end position="692"/>
    </location>
</feature>
<organism evidence="2 3">
    <name type="scientific">Roseiflexus castenholzii (strain DSM 13941 / HLO8)</name>
    <dbReference type="NCBI Taxonomy" id="383372"/>
    <lineage>
        <taxon>Bacteria</taxon>
        <taxon>Bacillati</taxon>
        <taxon>Chloroflexota</taxon>
        <taxon>Chloroflexia</taxon>
        <taxon>Chloroflexales</taxon>
        <taxon>Roseiflexineae</taxon>
        <taxon>Roseiflexaceae</taxon>
        <taxon>Roseiflexus</taxon>
    </lineage>
</organism>
<feature type="transmembrane region" description="Helical" evidence="1">
    <location>
        <begin position="617"/>
        <end position="639"/>
    </location>
</feature>
<feature type="transmembrane region" description="Helical" evidence="1">
    <location>
        <begin position="470"/>
        <end position="497"/>
    </location>
</feature>
<proteinExistence type="predicted"/>
<accession>A7NN64</accession>
<feature type="transmembrane region" description="Helical" evidence="1">
    <location>
        <begin position="304"/>
        <end position="324"/>
    </location>
</feature>
<gene>
    <name evidence="2" type="ordered locus">Rcas_2934</name>
</gene>
<feature type="transmembrane region" description="Helical" evidence="1">
    <location>
        <begin position="243"/>
        <end position="262"/>
    </location>
</feature>
<evidence type="ECO:0000256" key="1">
    <source>
        <dbReference type="SAM" id="Phobius"/>
    </source>
</evidence>
<evidence type="ECO:0008006" key="4">
    <source>
        <dbReference type="Google" id="ProtNLM"/>
    </source>
</evidence>
<feature type="transmembrane region" description="Helical" evidence="1">
    <location>
        <begin position="274"/>
        <end position="292"/>
    </location>
</feature>
<dbReference type="RefSeq" id="WP_012121420.1">
    <property type="nucleotide sequence ID" value="NC_009767.1"/>
</dbReference>
<dbReference type="AlphaFoldDB" id="A7NN64"/>
<evidence type="ECO:0000313" key="3">
    <source>
        <dbReference type="Proteomes" id="UP000000263"/>
    </source>
</evidence>
<feature type="transmembrane region" description="Helical" evidence="1">
    <location>
        <begin position="441"/>
        <end position="458"/>
    </location>
</feature>
<evidence type="ECO:0000313" key="2">
    <source>
        <dbReference type="EMBL" id="ABU58996.1"/>
    </source>
</evidence>
<dbReference type="STRING" id="383372.Rcas_2934"/>
<dbReference type="eggNOG" id="COG1287">
    <property type="taxonomic scope" value="Bacteria"/>
</dbReference>
<feature type="transmembrane region" description="Helical" evidence="1">
    <location>
        <begin position="213"/>
        <end position="231"/>
    </location>
</feature>
<dbReference type="KEGG" id="rca:Rcas_2934"/>
<keyword evidence="1" id="KW-0812">Transmembrane</keyword>
<feature type="transmembrane region" description="Helical" evidence="1">
    <location>
        <begin position="381"/>
        <end position="405"/>
    </location>
</feature>
<name>A7NN64_ROSCS</name>
<feature type="transmembrane region" description="Helical" evidence="1">
    <location>
        <begin position="584"/>
        <end position="611"/>
    </location>
</feature>
<keyword evidence="1" id="KW-0472">Membrane</keyword>
<protein>
    <recommendedName>
        <fullName evidence="4">Glycosyltransferase RgtA/B/C/D-like domain-containing protein</fullName>
    </recommendedName>
</protein>
<dbReference type="EMBL" id="CP000804">
    <property type="protein sequence ID" value="ABU58996.1"/>
    <property type="molecule type" value="Genomic_DNA"/>
</dbReference>
<feature type="transmembrane region" description="Helical" evidence="1">
    <location>
        <begin position="646"/>
        <end position="665"/>
    </location>
</feature>
<reference evidence="2 3" key="1">
    <citation type="submission" date="2007-08" db="EMBL/GenBank/DDBJ databases">
        <title>Complete sequence of Roseiflexus castenholzii DSM 13941.</title>
        <authorList>
            <consortium name="US DOE Joint Genome Institute"/>
            <person name="Copeland A."/>
            <person name="Lucas S."/>
            <person name="Lapidus A."/>
            <person name="Barry K."/>
            <person name="Glavina del Rio T."/>
            <person name="Dalin E."/>
            <person name="Tice H."/>
            <person name="Pitluck S."/>
            <person name="Thompson L.S."/>
            <person name="Brettin T."/>
            <person name="Bruce D."/>
            <person name="Detter J.C."/>
            <person name="Han C."/>
            <person name="Tapia R."/>
            <person name="Schmutz J."/>
            <person name="Larimer F."/>
            <person name="Land M."/>
            <person name="Hauser L."/>
            <person name="Kyrpides N."/>
            <person name="Mikhailova N."/>
            <person name="Bryant D.A."/>
            <person name="Hanada S."/>
            <person name="Tsukatani Y."/>
            <person name="Richardson P."/>
        </authorList>
    </citation>
    <scope>NUCLEOTIDE SEQUENCE [LARGE SCALE GENOMIC DNA]</scope>
    <source>
        <strain evidence="3">DSM 13941 / HLO8</strain>
    </source>
</reference>
<keyword evidence="1" id="KW-1133">Transmembrane helix</keyword>
<dbReference type="Proteomes" id="UP000000263">
    <property type="component" value="Chromosome"/>
</dbReference>